<dbReference type="EMBL" id="CAJNOE010000081">
    <property type="protein sequence ID" value="CAF0877848.1"/>
    <property type="molecule type" value="Genomic_DNA"/>
</dbReference>
<feature type="compositionally biased region" description="Polar residues" evidence="1">
    <location>
        <begin position="179"/>
        <end position="210"/>
    </location>
</feature>
<gene>
    <name evidence="2" type="ORF">IZO911_LOCUS11020</name>
    <name evidence="3" type="ORF">KXQ929_LOCUS4607</name>
</gene>
<proteinExistence type="predicted"/>
<reference evidence="2" key="1">
    <citation type="submission" date="2021-02" db="EMBL/GenBank/DDBJ databases">
        <authorList>
            <person name="Nowell W R."/>
        </authorList>
    </citation>
    <scope>NUCLEOTIDE SEQUENCE</scope>
</reference>
<dbReference type="Proteomes" id="UP000663868">
    <property type="component" value="Unassembled WGS sequence"/>
</dbReference>
<feature type="region of interest" description="Disordered" evidence="1">
    <location>
        <begin position="179"/>
        <end position="227"/>
    </location>
</feature>
<dbReference type="AlphaFoldDB" id="A0A813XXI3"/>
<feature type="region of interest" description="Disordered" evidence="1">
    <location>
        <begin position="245"/>
        <end position="265"/>
    </location>
</feature>
<evidence type="ECO:0000313" key="3">
    <source>
        <dbReference type="EMBL" id="CAF3590680.1"/>
    </source>
</evidence>
<accession>A0A813XXI3</accession>
<organism evidence="2 4">
    <name type="scientific">Adineta steineri</name>
    <dbReference type="NCBI Taxonomy" id="433720"/>
    <lineage>
        <taxon>Eukaryota</taxon>
        <taxon>Metazoa</taxon>
        <taxon>Spiralia</taxon>
        <taxon>Gnathifera</taxon>
        <taxon>Rotifera</taxon>
        <taxon>Eurotatoria</taxon>
        <taxon>Bdelloidea</taxon>
        <taxon>Adinetida</taxon>
        <taxon>Adinetidae</taxon>
        <taxon>Adineta</taxon>
    </lineage>
</organism>
<protein>
    <submittedName>
        <fullName evidence="2">Uncharacterized protein</fullName>
    </submittedName>
</protein>
<sequence length="329" mass="37519">MSTVQLSPFVEGQWHRLDTYSPVYTNSTDMLINTQQRTHRPTSGKLNVIDSIDINTLKLDDEILLNELHDIRKGSALLSRVKNANQEQEKQAVSSNFLHESKLPLKHSVQEPSFAYQSHNNTTGILSSNKSIPFGLNNWNEVKKFPHLNFGPKPQPALLAQLRQSAIIRQNTFVANEQRLSTPLPISTPKRSLSSAQSNRYHRQSQQSESTFRHEINSTDSNEDQLTDESLSFIRKVRLHSAQSSRSGSIHLLKTKSDRSRPKPNIDLTTVLMKPWRQATWNDDGFDNSIPNSLDLMHQICGPSTPFERNLRQDYHKQLNLYRSASTKA</sequence>
<dbReference type="Proteomes" id="UP000663860">
    <property type="component" value="Unassembled WGS sequence"/>
</dbReference>
<evidence type="ECO:0000256" key="1">
    <source>
        <dbReference type="SAM" id="MobiDB-lite"/>
    </source>
</evidence>
<comment type="caution">
    <text evidence="2">The sequence shown here is derived from an EMBL/GenBank/DDBJ whole genome shotgun (WGS) entry which is preliminary data.</text>
</comment>
<dbReference type="EMBL" id="CAJOBB010000160">
    <property type="protein sequence ID" value="CAF3590680.1"/>
    <property type="molecule type" value="Genomic_DNA"/>
</dbReference>
<evidence type="ECO:0000313" key="2">
    <source>
        <dbReference type="EMBL" id="CAF0877848.1"/>
    </source>
</evidence>
<name>A0A813XXI3_9BILA</name>
<evidence type="ECO:0000313" key="4">
    <source>
        <dbReference type="Proteomes" id="UP000663860"/>
    </source>
</evidence>